<proteinExistence type="inferred from homology"/>
<sequence length="630" mass="71980">MGIPRLRHHLLPFSQTVLLQGKWDPREEDIACIQSVVIDGPSLVYNVYSRLLSWFAASSSNMIDTLPTCDEVSRGVMLYLLHLKILGVDIKNIYFDGALPAPKHETRVVRLESQRRKLELFCSVTKDGFGMSRSRSDDNRTVGPENVLRSRPSPARYCNVPANPFMVSAVFEDLKYRWNGESISRVTAGVLASDSLDLGPDFPWANLTAMVPGEADAYCAYAARLTDSCILTNDSDLLLYDLGSCGSVIFLDSVEINGRDSIQPSQFKISAAMLHPSLVAQRLGVPSLLSLAYQLKAQPEIGLVELLRRSRNDIEMVEHLKYRQFLEDYQIDHCPVRAQETNQPREILDTRISELFWQYELRGEYTAWDCPRMYLPILNENHAKRCAWAKGRLYREVGYSILNNSRPINERHRYVIEFIRRGQRIAEDRILLRNENWIWEQARSLAVRLRSFQTYLRKDSSPLEFWTLFALRDSYGADAEFTQDDIRKLNRFLRLGYMGKRFEWADIHLTAEIQAGLYSLRILKQLIGFLITSDALVIDLRAALEGLPPLHIMINSARQGLGPCATGILTSQLPNIFGHLSEETQPHANETARQESPDPSTLVSIIEKDNVDTMPSHKILFNRYNLLQEQ</sequence>
<evidence type="ECO:0000313" key="4">
    <source>
        <dbReference type="Proteomes" id="UP001610335"/>
    </source>
</evidence>
<dbReference type="Proteomes" id="UP001610335">
    <property type="component" value="Unassembled WGS sequence"/>
</dbReference>
<evidence type="ECO:0000256" key="1">
    <source>
        <dbReference type="ARBA" id="ARBA00007398"/>
    </source>
</evidence>
<evidence type="ECO:0000313" key="3">
    <source>
        <dbReference type="EMBL" id="KAL2834531.1"/>
    </source>
</evidence>
<dbReference type="InterPro" id="IPR029060">
    <property type="entry name" value="PIN-like_dom_sf"/>
</dbReference>
<dbReference type="Pfam" id="PF12813">
    <property type="entry name" value="XPG_I_2"/>
    <property type="match status" value="1"/>
</dbReference>
<dbReference type="InterPro" id="IPR026832">
    <property type="entry name" value="Asteroid"/>
</dbReference>
<organism evidence="3 4">
    <name type="scientific">Aspergillus cavernicola</name>
    <dbReference type="NCBI Taxonomy" id="176166"/>
    <lineage>
        <taxon>Eukaryota</taxon>
        <taxon>Fungi</taxon>
        <taxon>Dikarya</taxon>
        <taxon>Ascomycota</taxon>
        <taxon>Pezizomycotina</taxon>
        <taxon>Eurotiomycetes</taxon>
        <taxon>Eurotiomycetidae</taxon>
        <taxon>Eurotiales</taxon>
        <taxon>Aspergillaceae</taxon>
        <taxon>Aspergillus</taxon>
        <taxon>Aspergillus subgen. Nidulantes</taxon>
    </lineage>
</organism>
<evidence type="ECO:0000259" key="2">
    <source>
        <dbReference type="Pfam" id="PF12813"/>
    </source>
</evidence>
<comment type="caution">
    <text evidence="3">The sequence shown here is derived from an EMBL/GenBank/DDBJ whole genome shotgun (WGS) entry which is preliminary data.</text>
</comment>
<dbReference type="PANTHER" id="PTHR15665:SF1">
    <property type="entry name" value="PROTEIN ASTEROID HOMOLOG 1"/>
    <property type="match status" value="1"/>
</dbReference>
<dbReference type="InterPro" id="IPR039436">
    <property type="entry name" value="Asteroid_dom"/>
</dbReference>
<keyword evidence="4" id="KW-1185">Reference proteome</keyword>
<dbReference type="PANTHER" id="PTHR15665">
    <property type="entry name" value="ASTEROID PROTEIN"/>
    <property type="match status" value="1"/>
</dbReference>
<reference evidence="3 4" key="1">
    <citation type="submission" date="2024-07" db="EMBL/GenBank/DDBJ databases">
        <title>Section-level genome sequencing and comparative genomics of Aspergillus sections Usti and Cavernicolus.</title>
        <authorList>
            <consortium name="Lawrence Berkeley National Laboratory"/>
            <person name="Nybo J.L."/>
            <person name="Vesth T.C."/>
            <person name="Theobald S."/>
            <person name="Frisvad J.C."/>
            <person name="Larsen T.O."/>
            <person name="Kjaerboelling I."/>
            <person name="Rothschild-Mancinelli K."/>
            <person name="Lyhne E.K."/>
            <person name="Kogle M.E."/>
            <person name="Barry K."/>
            <person name="Clum A."/>
            <person name="Na H."/>
            <person name="Ledsgaard L."/>
            <person name="Lin J."/>
            <person name="Lipzen A."/>
            <person name="Kuo A."/>
            <person name="Riley R."/>
            <person name="Mondo S."/>
            <person name="LaButti K."/>
            <person name="Haridas S."/>
            <person name="Pangalinan J."/>
            <person name="Salamov A.A."/>
            <person name="Simmons B.A."/>
            <person name="Magnuson J.K."/>
            <person name="Chen J."/>
            <person name="Drula E."/>
            <person name="Henrissat B."/>
            <person name="Wiebenga A."/>
            <person name="Lubbers R.J."/>
            <person name="Gomes A.C."/>
            <person name="Makela M.R."/>
            <person name="Stajich J."/>
            <person name="Grigoriev I.V."/>
            <person name="Mortensen U.H."/>
            <person name="De vries R.P."/>
            <person name="Baker S.E."/>
            <person name="Andersen M.R."/>
        </authorList>
    </citation>
    <scope>NUCLEOTIDE SEQUENCE [LARGE SCALE GENOMIC DNA]</scope>
    <source>
        <strain evidence="3 4">CBS 600.67</strain>
    </source>
</reference>
<dbReference type="CDD" id="cd18675">
    <property type="entry name" value="PIN_SpAst1-like"/>
    <property type="match status" value="1"/>
</dbReference>
<gene>
    <name evidence="3" type="ORF">BDW59DRAFT_48865</name>
</gene>
<comment type="similarity">
    <text evidence="1">Belongs to the asteroid family.</text>
</comment>
<dbReference type="EMBL" id="JBFXLS010000002">
    <property type="protein sequence ID" value="KAL2834531.1"/>
    <property type="molecule type" value="Genomic_DNA"/>
</dbReference>
<feature type="domain" description="Asteroid" evidence="2">
    <location>
        <begin position="163"/>
        <end position="430"/>
    </location>
</feature>
<accession>A0ABR4J3B6</accession>
<name>A0ABR4J3B6_9EURO</name>
<dbReference type="Gene3D" id="3.40.50.1010">
    <property type="entry name" value="5'-nuclease"/>
    <property type="match status" value="1"/>
</dbReference>
<dbReference type="SUPFAM" id="SSF88723">
    <property type="entry name" value="PIN domain-like"/>
    <property type="match status" value="1"/>
</dbReference>
<protein>
    <submittedName>
        <fullName evidence="3">XPG domain containing-domain-containing protein</fullName>
    </submittedName>
</protein>